<organism evidence="2 3">
    <name type="scientific">Nesidiocoris tenuis</name>
    <dbReference type="NCBI Taxonomy" id="355587"/>
    <lineage>
        <taxon>Eukaryota</taxon>
        <taxon>Metazoa</taxon>
        <taxon>Ecdysozoa</taxon>
        <taxon>Arthropoda</taxon>
        <taxon>Hexapoda</taxon>
        <taxon>Insecta</taxon>
        <taxon>Pterygota</taxon>
        <taxon>Neoptera</taxon>
        <taxon>Paraneoptera</taxon>
        <taxon>Hemiptera</taxon>
        <taxon>Heteroptera</taxon>
        <taxon>Panheteroptera</taxon>
        <taxon>Cimicomorpha</taxon>
        <taxon>Miridae</taxon>
        <taxon>Dicyphina</taxon>
        <taxon>Nesidiocoris</taxon>
    </lineage>
</organism>
<accession>A0A6H5GND4</accession>
<protein>
    <submittedName>
        <fullName evidence="2">Uncharacterized protein</fullName>
    </submittedName>
</protein>
<keyword evidence="3" id="KW-1185">Reference proteome</keyword>
<evidence type="ECO:0000313" key="2">
    <source>
        <dbReference type="EMBL" id="CAB0005517.1"/>
    </source>
</evidence>
<evidence type="ECO:0000313" key="3">
    <source>
        <dbReference type="Proteomes" id="UP000479000"/>
    </source>
</evidence>
<feature type="compositionally biased region" description="Basic residues" evidence="1">
    <location>
        <begin position="287"/>
        <end position="305"/>
    </location>
</feature>
<dbReference type="EMBL" id="CADCXU010016533">
    <property type="protein sequence ID" value="CAB0005517.1"/>
    <property type="molecule type" value="Genomic_DNA"/>
</dbReference>
<feature type="region of interest" description="Disordered" evidence="1">
    <location>
        <begin position="181"/>
        <end position="215"/>
    </location>
</feature>
<feature type="compositionally biased region" description="Basic and acidic residues" evidence="1">
    <location>
        <begin position="181"/>
        <end position="195"/>
    </location>
</feature>
<gene>
    <name evidence="2" type="ORF">NTEN_LOCUS10994</name>
</gene>
<proteinExistence type="predicted"/>
<sequence>MKMMVRMRKMMKMMGMMKRKMRILKNDGEDEEDDEEVDEDDDYDEDDEEGDENAIGYEKDEDDDGDKDGDEDVEGHDEDDDDEEGDADDGDDEELSLCNTNQSYACFSPGTLYAFSIAISAKMVATYRGKNVETKFSISSTKVRKILLDDPTNVFLSLNYLLETSAEESSSSNEVVGRRLEKEANGARADPDVGRRFGRLRRRGDEGGKRRKERRRDYCVTQFARVRKSLYQSDGPYPEGLLCDYAIVPVQTWEGIGRKAPLPPGGSGRELGSTSESGRSSSAVVRDRHRRKNGGRTSNKWRPRNNHYDHLTAAKMSEFKPLVPKQNVRPETCFIDQNSDSSCSLNFGSCRPNYLNETARKRSHEGVISPRKFIPHFDFLTSFYMVKVILEGFAVTEENITASPRFRKSSDNAWRTENTGGFKVMLQSTSAAQVEESYQNAECEEGRMVSEKWPYDGAGTGSFGNSTALKEYRREWRYMAKRLRPWGGALNGIIKAKQCRSISPPAGQPRANQTCIHRYQPSSSHPSPVIPKSDDPPQVSHVLQNQLKYEIGSIFYLLKYMNLVFQFHEKTRKNQNFGSCESVLPTILTKRLSLRLK</sequence>
<reference evidence="2 3" key="1">
    <citation type="submission" date="2020-02" db="EMBL/GenBank/DDBJ databases">
        <authorList>
            <person name="Ferguson B K."/>
        </authorList>
    </citation>
    <scope>NUCLEOTIDE SEQUENCE [LARGE SCALE GENOMIC DNA]</scope>
</reference>
<feature type="compositionally biased region" description="Acidic residues" evidence="1">
    <location>
        <begin position="59"/>
        <end position="95"/>
    </location>
</feature>
<dbReference type="Proteomes" id="UP000479000">
    <property type="component" value="Unassembled WGS sequence"/>
</dbReference>
<feature type="region of interest" description="Disordered" evidence="1">
    <location>
        <begin position="20"/>
        <end position="96"/>
    </location>
</feature>
<evidence type="ECO:0000256" key="1">
    <source>
        <dbReference type="SAM" id="MobiDB-lite"/>
    </source>
</evidence>
<name>A0A6H5GND4_9HEMI</name>
<feature type="compositionally biased region" description="Acidic residues" evidence="1">
    <location>
        <begin position="28"/>
        <end position="52"/>
    </location>
</feature>
<feature type="region of interest" description="Disordered" evidence="1">
    <location>
        <begin position="258"/>
        <end position="306"/>
    </location>
</feature>
<feature type="region of interest" description="Disordered" evidence="1">
    <location>
        <begin position="518"/>
        <end position="537"/>
    </location>
</feature>
<dbReference type="AlphaFoldDB" id="A0A6H5GND4"/>
<feature type="compositionally biased region" description="Low complexity" evidence="1">
    <location>
        <begin position="270"/>
        <end position="282"/>
    </location>
</feature>